<reference evidence="1 2" key="1">
    <citation type="submission" date="2018-08" db="EMBL/GenBank/DDBJ databases">
        <title>The metabolism and importance of syntrophic acetate oxidation coupled to methane or sulfide production in haloalkaline environments.</title>
        <authorList>
            <person name="Timmers P.H.A."/>
            <person name="Vavourakis C.D."/>
            <person name="Sorokin D.Y."/>
            <person name="Sinninghe Damste J.S."/>
            <person name="Muyzer G."/>
            <person name="Stams A.J.M."/>
            <person name="Plugge C.M."/>
        </authorList>
    </citation>
    <scope>NUCLEOTIDE SEQUENCE [LARGE SCALE GENOMIC DNA]</scope>
    <source>
        <strain evidence="1">MSAO_Bac1</strain>
    </source>
</reference>
<protein>
    <submittedName>
        <fullName evidence="1">Uncharacterized protein</fullName>
    </submittedName>
</protein>
<sequence>MCDYYFDPDRAVAFKVNSINSSLVYDEDKGEPTAILVHTNVKITNFKKEKIRRIISELYPAQKYDMDSAKKEFSNTLLSRLIEGAKKISEEEYEEIKARVEA</sequence>
<name>A0A424Y9D8_9FIRM</name>
<accession>A0A424Y9D8</accession>
<evidence type="ECO:0000313" key="2">
    <source>
        <dbReference type="Proteomes" id="UP000285138"/>
    </source>
</evidence>
<comment type="caution">
    <text evidence="1">The sequence shown here is derived from an EMBL/GenBank/DDBJ whole genome shotgun (WGS) entry which is preliminary data.</text>
</comment>
<gene>
    <name evidence="1" type="ORF">D5R97_10105</name>
</gene>
<dbReference type="EMBL" id="QZAA01000288">
    <property type="protein sequence ID" value="RQD72904.1"/>
    <property type="molecule type" value="Genomic_DNA"/>
</dbReference>
<proteinExistence type="predicted"/>
<evidence type="ECO:0000313" key="1">
    <source>
        <dbReference type="EMBL" id="RQD72904.1"/>
    </source>
</evidence>
<dbReference type="Proteomes" id="UP000285138">
    <property type="component" value="Unassembled WGS sequence"/>
</dbReference>
<dbReference type="AlphaFoldDB" id="A0A424Y9D8"/>
<organism evidence="1 2">
    <name type="scientific">Candidatus Syntrophonatronum acetioxidans</name>
    <dbReference type="NCBI Taxonomy" id="1795816"/>
    <lineage>
        <taxon>Bacteria</taxon>
        <taxon>Bacillati</taxon>
        <taxon>Bacillota</taxon>
        <taxon>Clostridia</taxon>
        <taxon>Eubacteriales</taxon>
        <taxon>Syntrophomonadaceae</taxon>
        <taxon>Candidatus Syntrophonatronum</taxon>
    </lineage>
</organism>